<name>A0ABQ9VDX1_SAGOE</name>
<gene>
    <name evidence="1" type="ORF">P7K49_012729</name>
</gene>
<dbReference type="EMBL" id="JASSZA010000006">
    <property type="protein sequence ID" value="KAK2107564.1"/>
    <property type="molecule type" value="Genomic_DNA"/>
</dbReference>
<sequence>MQAAVIRFNVETVKGQETHKTSFVYIKPNTTEESVPQTNYCMMQVSLHGGLISWKLFGSSDLRALMTSQHFEEQSMPGEASDGLSNLPSPFAYLLTIHLKEGRNLVVRDRCVILTCIGHLISTASKPGAFLAHLPHTLPPSNPPTAPLLRNTFAMTSTAHVSGYGFFCELISPGIKLVINV</sequence>
<evidence type="ECO:0000313" key="1">
    <source>
        <dbReference type="EMBL" id="KAK2107564.1"/>
    </source>
</evidence>
<comment type="caution">
    <text evidence="1">The sequence shown here is derived from an EMBL/GenBank/DDBJ whole genome shotgun (WGS) entry which is preliminary data.</text>
</comment>
<evidence type="ECO:0000313" key="2">
    <source>
        <dbReference type="Proteomes" id="UP001266305"/>
    </source>
</evidence>
<keyword evidence="2" id="KW-1185">Reference proteome</keyword>
<accession>A0ABQ9VDX1</accession>
<protein>
    <submittedName>
        <fullName evidence="1">Uncharacterized protein</fullName>
    </submittedName>
</protein>
<dbReference type="Proteomes" id="UP001266305">
    <property type="component" value="Unassembled WGS sequence"/>
</dbReference>
<proteinExistence type="predicted"/>
<reference evidence="1 2" key="1">
    <citation type="submission" date="2023-05" db="EMBL/GenBank/DDBJ databases">
        <title>B98-5 Cell Line De Novo Hybrid Assembly: An Optical Mapping Approach.</title>
        <authorList>
            <person name="Kananen K."/>
            <person name="Auerbach J.A."/>
            <person name="Kautto E."/>
            <person name="Blachly J.S."/>
        </authorList>
    </citation>
    <scope>NUCLEOTIDE SEQUENCE [LARGE SCALE GENOMIC DNA]</scope>
    <source>
        <strain evidence="1">B95-8</strain>
        <tissue evidence="1">Cell line</tissue>
    </source>
</reference>
<organism evidence="1 2">
    <name type="scientific">Saguinus oedipus</name>
    <name type="common">Cotton-top tamarin</name>
    <name type="synonym">Oedipomidas oedipus</name>
    <dbReference type="NCBI Taxonomy" id="9490"/>
    <lineage>
        <taxon>Eukaryota</taxon>
        <taxon>Metazoa</taxon>
        <taxon>Chordata</taxon>
        <taxon>Craniata</taxon>
        <taxon>Vertebrata</taxon>
        <taxon>Euteleostomi</taxon>
        <taxon>Mammalia</taxon>
        <taxon>Eutheria</taxon>
        <taxon>Euarchontoglires</taxon>
        <taxon>Primates</taxon>
        <taxon>Haplorrhini</taxon>
        <taxon>Platyrrhini</taxon>
        <taxon>Cebidae</taxon>
        <taxon>Callitrichinae</taxon>
        <taxon>Saguinus</taxon>
    </lineage>
</organism>